<organism evidence="2 3">
    <name type="scientific">Hyaloscypha bicolor E</name>
    <dbReference type="NCBI Taxonomy" id="1095630"/>
    <lineage>
        <taxon>Eukaryota</taxon>
        <taxon>Fungi</taxon>
        <taxon>Dikarya</taxon>
        <taxon>Ascomycota</taxon>
        <taxon>Pezizomycotina</taxon>
        <taxon>Leotiomycetes</taxon>
        <taxon>Helotiales</taxon>
        <taxon>Hyaloscyphaceae</taxon>
        <taxon>Hyaloscypha</taxon>
        <taxon>Hyaloscypha bicolor</taxon>
    </lineage>
</organism>
<keyword evidence="1" id="KW-0472">Membrane</keyword>
<proteinExistence type="predicted"/>
<dbReference type="AlphaFoldDB" id="A0A2J6TNJ0"/>
<sequence>MEVGIRDVKELGDPMLSICTALNESGLFPDGSEPVTITCHARWEVLACCKEELDARYNLDEVVTFTGSPSNAQAASCIGYMQQTWPRTGEAMMKAFHRAISTEACEESFSAQHKLEMKLLPAVQEPGQQESADIEITGSHSELIETLEQLTWLAATFRNPQGNALLLSSAKLASRPQPPAKISAPVFDLILLAAQLVPSEAGTPGSCWVPLLQKSVLAYGFRIAPREEGLGLEIPFRLMTHLAGVHYPVERGRGIFLQGRQQRDFETSMLVPTMKLKKMEKAIQWHFLKIKSDRSPVLPESVSFLEAMEKPDSWFQTTDMETLANCRAYLGYCEAVEVQIGTRNFRQQIQPSNLPEADEANSFDPERFRAGAKNLDCAPKDHVLRKSQSVTISNAQLEPHQALKRAARQPLLLYDSEEQSAWLVSELSVALQMAHNRLHKELIWPKIRQQLEFAKQADDGGDAALDAIRRCRNVGLPQGINLEKAVRGFLDCIESIKFRTDSHRARGWDFTDLQSLNSRFTEKELPESHESDQRWWDLTKNYSILVLFGKKFGQVITPDMSNARVCSSWDKFSGKKGFLTASMACLFDHIDTTAGSWKLNSGLYWHPPKDSAFGKCEGFHVQELRADPIIWDHDSPATPLTPPQKGAVVFGNSSLNDVGEKCTPLARIREGKCDIHWPLVITMVSILITACFFVEF</sequence>
<reference evidence="2 3" key="1">
    <citation type="submission" date="2016-04" db="EMBL/GenBank/DDBJ databases">
        <title>A degradative enzymes factory behind the ericoid mycorrhizal symbiosis.</title>
        <authorList>
            <consortium name="DOE Joint Genome Institute"/>
            <person name="Martino E."/>
            <person name="Morin E."/>
            <person name="Grelet G."/>
            <person name="Kuo A."/>
            <person name="Kohler A."/>
            <person name="Daghino S."/>
            <person name="Barry K."/>
            <person name="Choi C."/>
            <person name="Cichocki N."/>
            <person name="Clum A."/>
            <person name="Copeland A."/>
            <person name="Hainaut M."/>
            <person name="Haridas S."/>
            <person name="Labutti K."/>
            <person name="Lindquist E."/>
            <person name="Lipzen A."/>
            <person name="Khouja H.-R."/>
            <person name="Murat C."/>
            <person name="Ohm R."/>
            <person name="Olson A."/>
            <person name="Spatafora J."/>
            <person name="Veneault-Fourrey C."/>
            <person name="Henrissat B."/>
            <person name="Grigoriev I."/>
            <person name="Martin F."/>
            <person name="Perotto S."/>
        </authorList>
    </citation>
    <scope>NUCLEOTIDE SEQUENCE [LARGE SCALE GENOMIC DNA]</scope>
    <source>
        <strain evidence="2 3">E</strain>
    </source>
</reference>
<dbReference type="RefSeq" id="XP_024741422.1">
    <property type="nucleotide sequence ID" value="XM_024871738.1"/>
</dbReference>
<evidence type="ECO:0000256" key="1">
    <source>
        <dbReference type="SAM" id="Phobius"/>
    </source>
</evidence>
<dbReference type="EMBL" id="KZ613753">
    <property type="protein sequence ID" value="PMD64518.1"/>
    <property type="molecule type" value="Genomic_DNA"/>
</dbReference>
<evidence type="ECO:0000313" key="2">
    <source>
        <dbReference type="EMBL" id="PMD64518.1"/>
    </source>
</evidence>
<dbReference type="GeneID" id="36579820"/>
<protein>
    <submittedName>
        <fullName evidence="2">Uncharacterized protein</fullName>
    </submittedName>
</protein>
<accession>A0A2J6TNJ0</accession>
<dbReference type="OrthoDB" id="1577640at2759"/>
<dbReference type="InParanoid" id="A0A2J6TNJ0"/>
<keyword evidence="3" id="KW-1185">Reference proteome</keyword>
<keyword evidence="1" id="KW-0812">Transmembrane</keyword>
<dbReference type="Proteomes" id="UP000235371">
    <property type="component" value="Unassembled WGS sequence"/>
</dbReference>
<feature type="transmembrane region" description="Helical" evidence="1">
    <location>
        <begin position="675"/>
        <end position="694"/>
    </location>
</feature>
<evidence type="ECO:0000313" key="3">
    <source>
        <dbReference type="Proteomes" id="UP000235371"/>
    </source>
</evidence>
<keyword evidence="1" id="KW-1133">Transmembrane helix</keyword>
<gene>
    <name evidence="2" type="ORF">K444DRAFT_302989</name>
</gene>
<name>A0A2J6TNJ0_9HELO</name>